<dbReference type="OrthoDB" id="4952197at2"/>
<protein>
    <recommendedName>
        <fullName evidence="4">Secreted protein</fullName>
    </recommendedName>
</protein>
<proteinExistence type="predicted"/>
<evidence type="ECO:0000256" key="1">
    <source>
        <dbReference type="SAM" id="SignalP"/>
    </source>
</evidence>
<gene>
    <name evidence="2" type="ORF">N801_02225</name>
</gene>
<keyword evidence="1" id="KW-0732">Signal</keyword>
<accession>A0A0A0JYU7</accession>
<comment type="caution">
    <text evidence="2">The sequence shown here is derived from an EMBL/GenBank/DDBJ whole genome shotgun (WGS) entry which is preliminary data.</text>
</comment>
<sequence>MYVRNAIRAAAVAVATGGVVVAMSPSASADHTHTKVVGNGMCVVLAEGAGEELVVLPLSVFEHNPNVDIAPTDGRMHPLHVLVHLGQPGEHLELFVYGTPAANAACTAGYVNRP</sequence>
<feature type="chain" id="PRO_5001971658" description="Secreted protein" evidence="1">
    <location>
        <begin position="30"/>
        <end position="114"/>
    </location>
</feature>
<feature type="signal peptide" evidence="1">
    <location>
        <begin position="1"/>
        <end position="29"/>
    </location>
</feature>
<evidence type="ECO:0000313" key="2">
    <source>
        <dbReference type="EMBL" id="KGN41257.1"/>
    </source>
</evidence>
<dbReference type="RefSeq" id="WP_035936908.1">
    <property type="nucleotide sequence ID" value="NZ_AVPL01000021.1"/>
</dbReference>
<evidence type="ECO:0000313" key="3">
    <source>
        <dbReference type="Proteomes" id="UP000030013"/>
    </source>
</evidence>
<name>A0A0A0JYU7_9MICO</name>
<keyword evidence="3" id="KW-1185">Reference proteome</keyword>
<dbReference type="EMBL" id="AVPL01000021">
    <property type="protein sequence ID" value="KGN41257.1"/>
    <property type="molecule type" value="Genomic_DNA"/>
</dbReference>
<dbReference type="Proteomes" id="UP000030013">
    <property type="component" value="Unassembled WGS sequence"/>
</dbReference>
<evidence type="ECO:0008006" key="4">
    <source>
        <dbReference type="Google" id="ProtNLM"/>
    </source>
</evidence>
<dbReference type="AlphaFoldDB" id="A0A0A0JYU7"/>
<organism evidence="2 3">
    <name type="scientific">Knoellia aerolata DSM 18566</name>
    <dbReference type="NCBI Taxonomy" id="1385519"/>
    <lineage>
        <taxon>Bacteria</taxon>
        <taxon>Bacillati</taxon>
        <taxon>Actinomycetota</taxon>
        <taxon>Actinomycetes</taxon>
        <taxon>Micrococcales</taxon>
        <taxon>Intrasporangiaceae</taxon>
        <taxon>Knoellia</taxon>
    </lineage>
</organism>
<reference evidence="2 3" key="1">
    <citation type="submission" date="2013-08" db="EMBL/GenBank/DDBJ databases">
        <title>The genome sequence of Knoellia aerolata.</title>
        <authorList>
            <person name="Zhu W."/>
            <person name="Wang G."/>
        </authorList>
    </citation>
    <scope>NUCLEOTIDE SEQUENCE [LARGE SCALE GENOMIC DNA]</scope>
    <source>
        <strain evidence="2 3">DSM 18566</strain>
    </source>
</reference>